<comment type="similarity">
    <text evidence="2">Belongs to the ORC3 family.</text>
</comment>
<dbReference type="GO" id="GO:0006270">
    <property type="term" value="P:DNA replication initiation"/>
    <property type="evidence" value="ECO:0007669"/>
    <property type="project" value="TreeGrafter"/>
</dbReference>
<keyword evidence="5" id="KW-0539">Nucleus</keyword>
<name>A0A7J7M6Y3_9MAGN</name>
<dbReference type="GO" id="GO:0005656">
    <property type="term" value="C:nuclear pre-replicative complex"/>
    <property type="evidence" value="ECO:0007669"/>
    <property type="project" value="TreeGrafter"/>
</dbReference>
<accession>A0A7J7M6Y3</accession>
<dbReference type="PANTHER" id="PTHR12748">
    <property type="entry name" value="ORIGIN RECOGNITION COMPLEX SUBUNIT 3"/>
    <property type="match status" value="1"/>
</dbReference>
<evidence type="ECO:0000256" key="4">
    <source>
        <dbReference type="ARBA" id="ARBA00023125"/>
    </source>
</evidence>
<dbReference type="InterPro" id="IPR045667">
    <property type="entry name" value="ORC3_N"/>
</dbReference>
<evidence type="ECO:0000256" key="2">
    <source>
        <dbReference type="ARBA" id="ARBA00010977"/>
    </source>
</evidence>
<keyword evidence="9" id="KW-1185">Reference proteome</keyword>
<dbReference type="Proteomes" id="UP000541444">
    <property type="component" value="Unassembled WGS sequence"/>
</dbReference>
<sequence>MSSSSPSSPSSPLKISDTTENNLQPFYVLHKAFPKKPDRKTRKKIEFSPTSDTHHHYDELRVEAFELVWSKIDARIKGVLTDINTNVFDEIHQWVCESFGAIRSLGVPSSLEVNRSYPLVTDITSSCSRRIFTGLVFTKNVEFVDDLLTFKELGVHLKSNGCHVVNMSSLDFLSKNGIGGCVRSVLRQLVGVSVDVGDIGILAAWYSEIENFESPIVVIIDDVERCSESVLAEFVLMLSEWVVKLPIVLVMGVSSFAKIVNAPRDLLPFGVLQHLNPCKFTLGSPTAILDGIIESLFVKSYCGFDISYKVMVLMKNYFVRHDGTVTSFIRALKIACTKHFLMEPLSFLSKGILDEDNESFWIEKCGGLPESMLKYAFDLPSCEISDEISLTGESLARDLSEIMKMRKNWSSVFMCLYEAAKFHNVQLLEILCEALNPDSYNLRVSSNRQSGVGELYSVDQKGSQIYLAIRKVRDLSFSALSRLVQFWKNHSERIAEIHCQVIELESMLNSEHENKSLKLDETKKSRISASRTREKNTTKANEKAATLLEFMVKEYLKPVECAQFHEIVCFKHVGVLQSSLIGDPRKIIQVDLLKSHNYLHCSCCSKSGDVLLPSMHDTSIMYTLVQEHGDLINLHDWYQSFKTNICRPSTKGKRKIQSPLSKKRKELSESEVMSEASIQARFCRAVIELQITGLLRMPSKRRPDYVQRVAFGL</sequence>
<keyword evidence="4" id="KW-0238">DNA-binding</keyword>
<evidence type="ECO:0000313" key="8">
    <source>
        <dbReference type="EMBL" id="KAF6150570.1"/>
    </source>
</evidence>
<feature type="domain" description="Origin recognition complex subunit 3 N-terminal" evidence="6">
    <location>
        <begin position="26"/>
        <end position="348"/>
    </location>
</feature>
<evidence type="ECO:0000313" key="9">
    <source>
        <dbReference type="Proteomes" id="UP000541444"/>
    </source>
</evidence>
<dbReference type="GO" id="GO:0005664">
    <property type="term" value="C:nuclear origin of replication recognition complex"/>
    <property type="evidence" value="ECO:0007669"/>
    <property type="project" value="InterPro"/>
</dbReference>
<dbReference type="OrthoDB" id="10265211at2759"/>
<evidence type="ECO:0008006" key="10">
    <source>
        <dbReference type="Google" id="ProtNLM"/>
    </source>
</evidence>
<feature type="domain" description="Origin recognition complex subunit 3 winged helix C-terminal" evidence="7">
    <location>
        <begin position="585"/>
        <end position="711"/>
    </location>
</feature>
<dbReference type="EMBL" id="JACGCM010001734">
    <property type="protein sequence ID" value="KAF6150570.1"/>
    <property type="molecule type" value="Genomic_DNA"/>
</dbReference>
<dbReference type="AlphaFoldDB" id="A0A7J7M6Y3"/>
<protein>
    <recommendedName>
        <fullName evidence="10">Origin of replication complex subunit 3</fullName>
    </recommendedName>
</protein>
<dbReference type="Pfam" id="PF18137">
    <property type="entry name" value="WHD_ORC"/>
    <property type="match status" value="1"/>
</dbReference>
<evidence type="ECO:0000256" key="1">
    <source>
        <dbReference type="ARBA" id="ARBA00004123"/>
    </source>
</evidence>
<evidence type="ECO:0000256" key="3">
    <source>
        <dbReference type="ARBA" id="ARBA00022705"/>
    </source>
</evidence>
<comment type="subcellular location">
    <subcellularLocation>
        <location evidence="1">Nucleus</location>
    </subcellularLocation>
</comment>
<proteinExistence type="inferred from homology"/>
<evidence type="ECO:0000259" key="6">
    <source>
        <dbReference type="Pfam" id="PF07034"/>
    </source>
</evidence>
<comment type="caution">
    <text evidence="8">The sequence shown here is derived from an EMBL/GenBank/DDBJ whole genome shotgun (WGS) entry which is preliminary data.</text>
</comment>
<keyword evidence="3" id="KW-0235">DNA replication</keyword>
<evidence type="ECO:0000256" key="5">
    <source>
        <dbReference type="ARBA" id="ARBA00023242"/>
    </source>
</evidence>
<organism evidence="8 9">
    <name type="scientific">Kingdonia uniflora</name>
    <dbReference type="NCBI Taxonomy" id="39325"/>
    <lineage>
        <taxon>Eukaryota</taxon>
        <taxon>Viridiplantae</taxon>
        <taxon>Streptophyta</taxon>
        <taxon>Embryophyta</taxon>
        <taxon>Tracheophyta</taxon>
        <taxon>Spermatophyta</taxon>
        <taxon>Magnoliopsida</taxon>
        <taxon>Ranunculales</taxon>
        <taxon>Circaeasteraceae</taxon>
        <taxon>Kingdonia</taxon>
    </lineage>
</organism>
<dbReference type="GO" id="GO:0031261">
    <property type="term" value="C:DNA replication preinitiation complex"/>
    <property type="evidence" value="ECO:0007669"/>
    <property type="project" value="TreeGrafter"/>
</dbReference>
<evidence type="ECO:0000259" key="7">
    <source>
        <dbReference type="Pfam" id="PF18137"/>
    </source>
</evidence>
<dbReference type="PANTHER" id="PTHR12748:SF0">
    <property type="entry name" value="ORIGIN RECOGNITION COMPLEX SUBUNIT 3"/>
    <property type="match status" value="1"/>
</dbReference>
<dbReference type="GO" id="GO:0003688">
    <property type="term" value="F:DNA replication origin binding"/>
    <property type="evidence" value="ECO:0007669"/>
    <property type="project" value="TreeGrafter"/>
</dbReference>
<dbReference type="InterPro" id="IPR020795">
    <property type="entry name" value="ORC3"/>
</dbReference>
<dbReference type="Pfam" id="PF07034">
    <property type="entry name" value="ORC3_N"/>
    <property type="match status" value="1"/>
</dbReference>
<dbReference type="CDD" id="cd20704">
    <property type="entry name" value="Orc3"/>
    <property type="match status" value="1"/>
</dbReference>
<reference evidence="8 9" key="1">
    <citation type="journal article" date="2020" name="IScience">
        <title>Genome Sequencing of the Endangered Kingdonia uniflora (Circaeasteraceae, Ranunculales) Reveals Potential Mechanisms of Evolutionary Specialization.</title>
        <authorList>
            <person name="Sun Y."/>
            <person name="Deng T."/>
            <person name="Zhang A."/>
            <person name="Moore M.J."/>
            <person name="Landis J.B."/>
            <person name="Lin N."/>
            <person name="Zhang H."/>
            <person name="Zhang X."/>
            <person name="Huang J."/>
            <person name="Zhang X."/>
            <person name="Sun H."/>
            <person name="Wang H."/>
        </authorList>
    </citation>
    <scope>NUCLEOTIDE SEQUENCE [LARGE SCALE GENOMIC DNA]</scope>
    <source>
        <strain evidence="8">TB1705</strain>
        <tissue evidence="8">Leaf</tissue>
    </source>
</reference>
<gene>
    <name evidence="8" type="ORF">GIB67_030371</name>
</gene>
<dbReference type="InterPro" id="IPR040855">
    <property type="entry name" value="ORC_WH_C"/>
</dbReference>